<gene>
    <name evidence="2" type="ORF">UFOPK1909_00123</name>
</gene>
<evidence type="ECO:0000313" key="2">
    <source>
        <dbReference type="EMBL" id="CAB4614964.1"/>
    </source>
</evidence>
<organism evidence="2">
    <name type="scientific">freshwater metagenome</name>
    <dbReference type="NCBI Taxonomy" id="449393"/>
    <lineage>
        <taxon>unclassified sequences</taxon>
        <taxon>metagenomes</taxon>
        <taxon>ecological metagenomes</taxon>
    </lineage>
</organism>
<dbReference type="AlphaFoldDB" id="A0A6J6HV19"/>
<dbReference type="GO" id="GO:0016491">
    <property type="term" value="F:oxidoreductase activity"/>
    <property type="evidence" value="ECO:0007669"/>
    <property type="project" value="UniProtKB-KW"/>
</dbReference>
<dbReference type="Pfam" id="PF00106">
    <property type="entry name" value="adh_short"/>
    <property type="match status" value="1"/>
</dbReference>
<name>A0A6J6HV19_9ZZZZ</name>
<dbReference type="PANTHER" id="PTHR43157:SF31">
    <property type="entry name" value="PHOSPHATIDYLINOSITOL-GLYCAN BIOSYNTHESIS CLASS F PROTEIN"/>
    <property type="match status" value="1"/>
</dbReference>
<proteinExistence type="predicted"/>
<sequence>MQKTAVITGSSAGIGFQAARSLAELGFEIIIAARSIEKGKAAAATISSEFPKSKIRVLPLELSDFESIRNFASNLDCQWDVLLNNAGAKIEKPAKTTAQNFEWHVGVNHLGHFALTADIWPLAKTNATVVTVSSIVAHKGNLDWNQEKFSDERSAYASSKLMNYAFAEGLAKRLEGTSRKSIAAHPGFTRASAYGNRLIRVGEYIAAQSAEAGSRPILQAIDSPNGSYLAPRVLELWGKPSEARKPRIRQERADEFWDWSEKSTGRVFNP</sequence>
<dbReference type="InterPro" id="IPR002347">
    <property type="entry name" value="SDR_fam"/>
</dbReference>
<dbReference type="EMBL" id="CAEZVD010000003">
    <property type="protein sequence ID" value="CAB4614964.1"/>
    <property type="molecule type" value="Genomic_DNA"/>
</dbReference>
<dbReference type="PRINTS" id="PR00081">
    <property type="entry name" value="GDHRDH"/>
</dbReference>
<evidence type="ECO:0000256" key="1">
    <source>
        <dbReference type="ARBA" id="ARBA00023002"/>
    </source>
</evidence>
<accession>A0A6J6HV19</accession>
<dbReference type="InterPro" id="IPR036291">
    <property type="entry name" value="NAD(P)-bd_dom_sf"/>
</dbReference>
<reference evidence="2" key="1">
    <citation type="submission" date="2020-05" db="EMBL/GenBank/DDBJ databases">
        <authorList>
            <person name="Chiriac C."/>
            <person name="Salcher M."/>
            <person name="Ghai R."/>
            <person name="Kavagutti S V."/>
        </authorList>
    </citation>
    <scope>NUCLEOTIDE SEQUENCE</scope>
</reference>
<dbReference type="Gene3D" id="3.40.50.720">
    <property type="entry name" value="NAD(P)-binding Rossmann-like Domain"/>
    <property type="match status" value="1"/>
</dbReference>
<dbReference type="PANTHER" id="PTHR43157">
    <property type="entry name" value="PHOSPHATIDYLINOSITOL-GLYCAN BIOSYNTHESIS CLASS F PROTEIN-RELATED"/>
    <property type="match status" value="1"/>
</dbReference>
<protein>
    <submittedName>
        <fullName evidence="2">Unannotated protein</fullName>
    </submittedName>
</protein>
<keyword evidence="1" id="KW-0560">Oxidoreductase</keyword>
<dbReference type="SUPFAM" id="SSF51735">
    <property type="entry name" value="NAD(P)-binding Rossmann-fold domains"/>
    <property type="match status" value="1"/>
</dbReference>